<dbReference type="OrthoDB" id="9815212at2"/>
<dbReference type="Pfam" id="PF09608">
    <property type="entry name" value="Alph_Pro_TM"/>
    <property type="match status" value="1"/>
</dbReference>
<feature type="transmembrane region" description="Helical" evidence="1">
    <location>
        <begin position="225"/>
        <end position="249"/>
    </location>
</feature>
<reference evidence="3 4" key="1">
    <citation type="submission" date="2018-04" db="EMBL/GenBank/DDBJ databases">
        <title>Genomic Encyclopedia of Archaeal and Bacterial Type Strains, Phase II (KMG-II): from individual species to whole genera.</title>
        <authorList>
            <person name="Goeker M."/>
        </authorList>
    </citation>
    <scope>NUCLEOTIDE SEQUENCE [LARGE SCALE GENOMIC DNA]</scope>
    <source>
        <strain evidence="3 4">DSM 18064</strain>
    </source>
</reference>
<keyword evidence="1" id="KW-0472">Membrane</keyword>
<dbReference type="EMBL" id="QAAA01000023">
    <property type="protein sequence ID" value="PTN00760.1"/>
    <property type="molecule type" value="Genomic_DNA"/>
</dbReference>
<sequence length="251" mass="27627">MIRVMILCLLAALPARAETVVAGLSQSRVAITTSFAGSEILIFGAVKRETPILRENPLHVLISVVGPMEPVTIRRKDRRVGIWINTEAVALPAAPSFYAVASSGPLSAALTETEDLRHKVSIERAIRSIGASSQADNSTDFIEALIRLRTEEGLYQSLPSRVSFQEQTLFRTSIKLPANLTEGDYTARIFLTRGGTVIDRHEITIGVRKVGLERWAWTLAHERPFIYGLLSLSIAILAGWGASTLFRYIRS</sequence>
<accession>A0A2T5BP18</accession>
<keyword evidence="1" id="KW-0812">Transmembrane</keyword>
<name>A0A2T5BP18_9RHOB</name>
<keyword evidence="4" id="KW-1185">Reference proteome</keyword>
<protein>
    <submittedName>
        <fullName evidence="3">Uncharacterized protein (TIGR02186 family)</fullName>
    </submittedName>
</protein>
<dbReference type="Proteomes" id="UP000243859">
    <property type="component" value="Unassembled WGS sequence"/>
</dbReference>
<keyword evidence="2" id="KW-0732">Signal</keyword>
<comment type="caution">
    <text evidence="3">The sequence shown here is derived from an EMBL/GenBank/DDBJ whole genome shotgun (WGS) entry which is preliminary data.</text>
</comment>
<dbReference type="InterPro" id="IPR019088">
    <property type="entry name" value="CHP02186-rel_TM"/>
</dbReference>
<feature type="chain" id="PRO_5015574683" evidence="2">
    <location>
        <begin position="18"/>
        <end position="251"/>
    </location>
</feature>
<dbReference type="RefSeq" id="WP_107893462.1">
    <property type="nucleotide sequence ID" value="NZ_NHSI01000043.1"/>
</dbReference>
<evidence type="ECO:0000313" key="4">
    <source>
        <dbReference type="Proteomes" id="UP000243859"/>
    </source>
</evidence>
<evidence type="ECO:0000313" key="3">
    <source>
        <dbReference type="EMBL" id="PTN00760.1"/>
    </source>
</evidence>
<organism evidence="3 4">
    <name type="scientific">Rhodovulum imhoffii</name>
    <dbReference type="NCBI Taxonomy" id="365340"/>
    <lineage>
        <taxon>Bacteria</taxon>
        <taxon>Pseudomonadati</taxon>
        <taxon>Pseudomonadota</taxon>
        <taxon>Alphaproteobacteria</taxon>
        <taxon>Rhodobacterales</taxon>
        <taxon>Paracoccaceae</taxon>
        <taxon>Rhodovulum</taxon>
    </lineage>
</organism>
<feature type="signal peptide" evidence="2">
    <location>
        <begin position="1"/>
        <end position="17"/>
    </location>
</feature>
<dbReference type="AlphaFoldDB" id="A0A2T5BP18"/>
<gene>
    <name evidence="3" type="ORF">C8N32_12323</name>
</gene>
<keyword evidence="1" id="KW-1133">Transmembrane helix</keyword>
<evidence type="ECO:0000256" key="1">
    <source>
        <dbReference type="SAM" id="Phobius"/>
    </source>
</evidence>
<proteinExistence type="predicted"/>
<evidence type="ECO:0000256" key="2">
    <source>
        <dbReference type="SAM" id="SignalP"/>
    </source>
</evidence>